<dbReference type="EMBL" id="VXIS01000004">
    <property type="protein sequence ID" value="KAA8914644.1"/>
    <property type="molecule type" value="Genomic_DNA"/>
</dbReference>
<evidence type="ECO:0000313" key="3">
    <source>
        <dbReference type="EMBL" id="KAA8914644.1"/>
    </source>
</evidence>
<keyword evidence="2" id="KW-0472">Membrane</keyword>
<keyword evidence="2" id="KW-1133">Transmembrane helix</keyword>
<dbReference type="Gene3D" id="1.10.287.70">
    <property type="match status" value="1"/>
</dbReference>
<dbReference type="SUPFAM" id="SSF81324">
    <property type="entry name" value="Voltage-gated potassium channels"/>
    <property type="match status" value="1"/>
</dbReference>
<dbReference type="Proteomes" id="UP000326924">
    <property type="component" value="Unassembled WGS sequence"/>
</dbReference>
<feature type="region of interest" description="Disordered" evidence="1">
    <location>
        <begin position="104"/>
        <end position="137"/>
    </location>
</feature>
<reference evidence="3 4" key="1">
    <citation type="submission" date="2019-09" db="EMBL/GenBank/DDBJ databases">
        <title>Draft genome of the ectomycorrhizal ascomycete Sphaerosporella brunnea.</title>
        <authorList>
            <consortium name="DOE Joint Genome Institute"/>
            <person name="Benucci G.M."/>
            <person name="Marozzi G."/>
            <person name="Antonielli L."/>
            <person name="Sanchez S."/>
            <person name="Marco P."/>
            <person name="Wang X."/>
            <person name="Falini L.B."/>
            <person name="Barry K."/>
            <person name="Haridas S."/>
            <person name="Lipzen A."/>
            <person name="Labutti K."/>
            <person name="Grigoriev I.V."/>
            <person name="Murat C."/>
            <person name="Martin F."/>
            <person name="Albertini E."/>
            <person name="Donnini D."/>
            <person name="Bonito G."/>
        </authorList>
    </citation>
    <scope>NUCLEOTIDE SEQUENCE [LARGE SCALE GENOMIC DNA]</scope>
    <source>
        <strain evidence="3 4">Sb_GMNB300</strain>
    </source>
</reference>
<feature type="compositionally biased region" description="Basic and acidic residues" evidence="1">
    <location>
        <begin position="109"/>
        <end position="120"/>
    </location>
</feature>
<dbReference type="InParanoid" id="A0A5J5FAJ7"/>
<protein>
    <recommendedName>
        <fullName evidence="5">Potassium channel domain-containing protein</fullName>
    </recommendedName>
</protein>
<keyword evidence="2" id="KW-0812">Transmembrane</keyword>
<evidence type="ECO:0008006" key="5">
    <source>
        <dbReference type="Google" id="ProtNLM"/>
    </source>
</evidence>
<evidence type="ECO:0000256" key="2">
    <source>
        <dbReference type="SAM" id="Phobius"/>
    </source>
</evidence>
<dbReference type="AlphaFoldDB" id="A0A5J5FAJ7"/>
<keyword evidence="4" id="KW-1185">Reference proteome</keyword>
<evidence type="ECO:0000313" key="4">
    <source>
        <dbReference type="Proteomes" id="UP000326924"/>
    </source>
</evidence>
<accession>A0A5J5FAJ7</accession>
<dbReference type="OrthoDB" id="9999863at2759"/>
<sequence length="137" mass="14654">MAAVVFYGVGKRAGGGAEMEFLDAVFLGITSATGAGHGNIVPSRLDTLQQVLACFLILAGSQVWVAACVVNIQRALLARKILKRCEEEKKKKLKREAELRAQLSGNAKGGEDMEKQDELLQKQVLSSPPMCVSPAAI</sequence>
<name>A0A5J5FAJ7_9PEZI</name>
<organism evidence="3 4">
    <name type="scientific">Sphaerosporella brunnea</name>
    <dbReference type="NCBI Taxonomy" id="1250544"/>
    <lineage>
        <taxon>Eukaryota</taxon>
        <taxon>Fungi</taxon>
        <taxon>Dikarya</taxon>
        <taxon>Ascomycota</taxon>
        <taxon>Pezizomycotina</taxon>
        <taxon>Pezizomycetes</taxon>
        <taxon>Pezizales</taxon>
        <taxon>Pyronemataceae</taxon>
        <taxon>Sphaerosporella</taxon>
    </lineage>
</organism>
<proteinExistence type="predicted"/>
<gene>
    <name evidence="3" type="ORF">FN846DRAFT_901906</name>
</gene>
<evidence type="ECO:0000256" key="1">
    <source>
        <dbReference type="SAM" id="MobiDB-lite"/>
    </source>
</evidence>
<comment type="caution">
    <text evidence="3">The sequence shown here is derived from an EMBL/GenBank/DDBJ whole genome shotgun (WGS) entry which is preliminary data.</text>
</comment>
<feature type="transmembrane region" description="Helical" evidence="2">
    <location>
        <begin position="50"/>
        <end position="72"/>
    </location>
</feature>